<evidence type="ECO:0000313" key="9">
    <source>
        <dbReference type="EMBL" id="PHH52631.1"/>
    </source>
</evidence>
<dbReference type="FunFam" id="1.10.10.10:FF:000020">
    <property type="entry name" value="SWI/SNF complex subunit SMARCC2 isoform c"/>
    <property type="match status" value="1"/>
</dbReference>
<keyword evidence="1" id="KW-0805">Transcription regulation</keyword>
<evidence type="ECO:0000256" key="4">
    <source>
        <dbReference type="ARBA" id="ARBA00023242"/>
    </source>
</evidence>
<name>A0A2C5X428_9PEZI</name>
<dbReference type="CDD" id="cd02336">
    <property type="entry name" value="ZZ_RSC8"/>
    <property type="match status" value="1"/>
</dbReference>
<dbReference type="SUPFAM" id="SSF46689">
    <property type="entry name" value="Homeodomain-like"/>
    <property type="match status" value="2"/>
</dbReference>
<feature type="region of interest" description="Disordered" evidence="5">
    <location>
        <begin position="478"/>
        <end position="515"/>
    </location>
</feature>
<dbReference type="InterPro" id="IPR041984">
    <property type="entry name" value="Rsc8/Ssr1/Ssr2_ZZ"/>
</dbReference>
<dbReference type="PANTHER" id="PTHR12802">
    <property type="entry name" value="SWI/SNF COMPLEX-RELATED"/>
    <property type="match status" value="1"/>
</dbReference>
<dbReference type="OrthoDB" id="118550at2759"/>
<dbReference type="GO" id="GO:0045893">
    <property type="term" value="P:positive regulation of DNA-templated transcription"/>
    <property type="evidence" value="ECO:0007669"/>
    <property type="project" value="TreeGrafter"/>
</dbReference>
<dbReference type="GO" id="GO:0042393">
    <property type="term" value="F:histone binding"/>
    <property type="evidence" value="ECO:0007669"/>
    <property type="project" value="TreeGrafter"/>
</dbReference>
<keyword evidence="3" id="KW-0804">Transcription</keyword>
<dbReference type="PROSITE" id="PS50090">
    <property type="entry name" value="MYB_LIKE"/>
    <property type="match status" value="1"/>
</dbReference>
<dbReference type="STRING" id="1035309.A0A2C5X428"/>
<evidence type="ECO:0000313" key="10">
    <source>
        <dbReference type="Proteomes" id="UP000222788"/>
    </source>
</evidence>
<feature type="compositionally biased region" description="Basic and acidic residues" evidence="5">
    <location>
        <begin position="12"/>
        <end position="23"/>
    </location>
</feature>
<feature type="compositionally biased region" description="Basic and acidic residues" evidence="5">
    <location>
        <begin position="74"/>
        <end position="85"/>
    </location>
</feature>
<evidence type="ECO:0000256" key="3">
    <source>
        <dbReference type="ARBA" id="ARBA00023163"/>
    </source>
</evidence>
<reference evidence="9 10" key="1">
    <citation type="journal article" date="2013" name="Fungal Biol.">
        <title>Analysis of microsatellite markers in the genome of the plant pathogen Ceratocystis fimbriata.</title>
        <authorList>
            <person name="Simpson M.C."/>
            <person name="Wilken P.M."/>
            <person name="Coetzee M.P."/>
            <person name="Wingfield M.J."/>
            <person name="Wingfield B.D."/>
        </authorList>
    </citation>
    <scope>NUCLEOTIDE SEQUENCE [LARGE SCALE GENOMIC DNA]</scope>
    <source>
        <strain evidence="9 10">CBS 114723</strain>
    </source>
</reference>
<dbReference type="Pfam" id="PF04433">
    <property type="entry name" value="SWIRM"/>
    <property type="match status" value="1"/>
</dbReference>
<dbReference type="AlphaFoldDB" id="A0A2C5X428"/>
<evidence type="ECO:0000259" key="8">
    <source>
        <dbReference type="PROSITE" id="PS51293"/>
    </source>
</evidence>
<dbReference type="InterPro" id="IPR001005">
    <property type="entry name" value="SANT/Myb"/>
</dbReference>
<feature type="region of interest" description="Disordered" evidence="5">
    <location>
        <begin position="1"/>
        <end position="88"/>
    </location>
</feature>
<proteinExistence type="predicted"/>
<sequence length="644" mass="70110">MEDITSVVSPLKDGESSVRKSPIEENGDVQMNDAPNTDASVKVDSETPAPTGGEGQPSQNKDQTMADQDDDEGTQEKESKSKDSAESAVRNHLLEQKHAVVIPSYSTWFDMAVIHDIEKKAMSEFFNNRNRSKTPTVYKDYRDFMVNTYRLKPSEYLTVTACRRNLAGDVCAIMRVHAFLEQWGLINYQVDTEQRPAPVGPPFTGHFRIICDTPRGLQPWQPAADSVVQEGKRNRDTDAKAGATAAPKADLNLELSRNIYEANARGSKLGKPDGAAGEESSSAEAAVEAAAKASIPKVNCNQCGIDCTRVYYHNAQSEANTKTRSNVCPSCFLEDRLPSNHDSSQYTRVENPSYTAVPDRDAPWSDVEVLRLLEGLERFDEDWGEIAEHVGTRTREECVLQFLQLGIEDKYLESEMLGAGSTGLSFLGPEGSQLPFNQAENPVLSVVGFLAGLADPSSTALAAHKSADQLKKALRNKLSGDDAETNAKADIKADKPANDKGDSMEVDDASKDKSGSSVALAAMGARGAGLASYEEREIMRLVSAAANITLQKLELKLKYFSEMETVLQSEKRELERGRQQLLADRLAFKRRVREAQQGLQQAASVGGEAGIRMAMEAVGQGEQYTFGSSNGGLAPPAEGKGLEI</sequence>
<dbReference type="FunFam" id="1.10.10.60:FF:000014">
    <property type="entry name" value="SWI/SNF complex subunit SMARCC2 isoform C"/>
    <property type="match status" value="1"/>
</dbReference>
<dbReference type="InterPro" id="IPR036388">
    <property type="entry name" value="WH-like_DNA-bd_sf"/>
</dbReference>
<keyword evidence="4" id="KW-0539">Nucleus</keyword>
<evidence type="ECO:0000259" key="6">
    <source>
        <dbReference type="PROSITE" id="PS50090"/>
    </source>
</evidence>
<dbReference type="Pfam" id="PF00249">
    <property type="entry name" value="Myb_DNA-binding"/>
    <property type="match status" value="1"/>
</dbReference>
<comment type="caution">
    <text evidence="9">The sequence shown here is derived from an EMBL/GenBank/DDBJ whole genome shotgun (WGS) entry which is preliminary data.</text>
</comment>
<dbReference type="PANTHER" id="PTHR12802:SF41">
    <property type="entry name" value="BRAHMA ASSOCIATED PROTEIN 155 KDA"/>
    <property type="match status" value="1"/>
</dbReference>
<keyword evidence="2" id="KW-0238">DNA-binding</keyword>
<dbReference type="Gene3D" id="1.10.10.60">
    <property type="entry name" value="Homeodomain-like"/>
    <property type="match status" value="1"/>
</dbReference>
<organism evidence="9 10">
    <name type="scientific">Ceratocystis fimbriata CBS 114723</name>
    <dbReference type="NCBI Taxonomy" id="1035309"/>
    <lineage>
        <taxon>Eukaryota</taxon>
        <taxon>Fungi</taxon>
        <taxon>Dikarya</taxon>
        <taxon>Ascomycota</taxon>
        <taxon>Pezizomycotina</taxon>
        <taxon>Sordariomycetes</taxon>
        <taxon>Hypocreomycetidae</taxon>
        <taxon>Microascales</taxon>
        <taxon>Ceratocystidaceae</taxon>
        <taxon>Ceratocystis</taxon>
    </lineage>
</organism>
<reference evidence="9 10" key="2">
    <citation type="journal article" date="2013" name="IMA Fungus">
        <title>IMA Genome-F 1: Ceratocystis fimbriata: Draft nuclear genome sequence for the plant pathogen, Ceratocystis fimbriata.</title>
        <authorList>
            <person name="Wilken P.M."/>
            <person name="Steenkamp E.T."/>
            <person name="Wingfield M.J."/>
            <person name="de Beer Z.W."/>
            <person name="Wingfield B.D."/>
        </authorList>
    </citation>
    <scope>NUCLEOTIDE SEQUENCE [LARGE SCALE GENOMIC DNA]</scope>
    <source>
        <strain evidence="9 10">CBS 114723</strain>
    </source>
</reference>
<feature type="compositionally biased region" description="Basic and acidic residues" evidence="5">
    <location>
        <begin position="485"/>
        <end position="514"/>
    </location>
</feature>
<dbReference type="Pfam" id="PF16495">
    <property type="entry name" value="SWIRM-assoc_1"/>
    <property type="match status" value="1"/>
</dbReference>
<keyword evidence="10" id="KW-1185">Reference proteome</keyword>
<dbReference type="InterPro" id="IPR017884">
    <property type="entry name" value="SANT_dom"/>
</dbReference>
<feature type="domain" description="SWIRM" evidence="7">
    <location>
        <begin position="100"/>
        <end position="197"/>
    </location>
</feature>
<dbReference type="GO" id="GO:0016514">
    <property type="term" value="C:SWI/SNF complex"/>
    <property type="evidence" value="ECO:0007669"/>
    <property type="project" value="TreeGrafter"/>
</dbReference>
<evidence type="ECO:0000256" key="5">
    <source>
        <dbReference type="SAM" id="MobiDB-lite"/>
    </source>
</evidence>
<evidence type="ECO:0000259" key="7">
    <source>
        <dbReference type="PROSITE" id="PS50934"/>
    </source>
</evidence>
<dbReference type="SMART" id="SM00717">
    <property type="entry name" value="SANT"/>
    <property type="match status" value="1"/>
</dbReference>
<dbReference type="Gene3D" id="1.10.10.10">
    <property type="entry name" value="Winged helix-like DNA-binding domain superfamily/Winged helix DNA-binding domain"/>
    <property type="match status" value="1"/>
</dbReference>
<dbReference type="GO" id="GO:0006338">
    <property type="term" value="P:chromatin remodeling"/>
    <property type="evidence" value="ECO:0007669"/>
    <property type="project" value="UniProtKB-ARBA"/>
</dbReference>
<dbReference type="Proteomes" id="UP000222788">
    <property type="component" value="Unassembled WGS sequence"/>
</dbReference>
<dbReference type="GO" id="GO:0003677">
    <property type="term" value="F:DNA binding"/>
    <property type="evidence" value="ECO:0007669"/>
    <property type="project" value="UniProtKB-KW"/>
</dbReference>
<feature type="compositionally biased region" description="Polar residues" evidence="5">
    <location>
        <begin position="56"/>
        <end position="66"/>
    </location>
</feature>
<gene>
    <name evidence="9" type="primary">SMARCC2</name>
    <name evidence="9" type="ORF">CFIMG_005788RA</name>
</gene>
<dbReference type="InterPro" id="IPR009057">
    <property type="entry name" value="Homeodomain-like_sf"/>
</dbReference>
<dbReference type="PROSITE" id="PS51293">
    <property type="entry name" value="SANT"/>
    <property type="match status" value="1"/>
</dbReference>
<dbReference type="InterPro" id="IPR032451">
    <property type="entry name" value="SMARCC_C"/>
</dbReference>
<dbReference type="CDD" id="cd00167">
    <property type="entry name" value="SANT"/>
    <property type="match status" value="1"/>
</dbReference>
<dbReference type="PROSITE" id="PS50934">
    <property type="entry name" value="SWIRM"/>
    <property type="match status" value="1"/>
</dbReference>
<evidence type="ECO:0000256" key="2">
    <source>
        <dbReference type="ARBA" id="ARBA00023125"/>
    </source>
</evidence>
<evidence type="ECO:0000256" key="1">
    <source>
        <dbReference type="ARBA" id="ARBA00023015"/>
    </source>
</evidence>
<feature type="domain" description="SANT" evidence="8">
    <location>
        <begin position="359"/>
        <end position="410"/>
    </location>
</feature>
<protein>
    <submittedName>
        <fullName evidence="9">SWI/SNF complex subunit SMARCC2</fullName>
    </submittedName>
</protein>
<dbReference type="InterPro" id="IPR007526">
    <property type="entry name" value="SWIRM"/>
</dbReference>
<accession>A0A2C5X428</accession>
<feature type="domain" description="Myb-like" evidence="6">
    <location>
        <begin position="360"/>
        <end position="406"/>
    </location>
</feature>
<dbReference type="EMBL" id="APWK03000060">
    <property type="protein sequence ID" value="PHH52631.1"/>
    <property type="molecule type" value="Genomic_DNA"/>
</dbReference>